<keyword evidence="2 6" id="KW-0678">Repressor</keyword>
<sequence length="179" mass="20106">MSSGKKWCFKNIFGANGVCGCGRTKKEDIFEPKAKPETPSENLKSLDENEEDCTSSTFSLNNETPENDPMCSKMVSPCPKICDSLAIVKDSDDPYQDFRKSMLQMIFEREIYSKNDLQELLNCFLELNSPHHHQIIVKAFVEIWNSVHSKTRAADAASSAEEIKSSPIVLPEVSHSRDA</sequence>
<dbReference type="InterPro" id="IPR006458">
    <property type="entry name" value="Ovate_C"/>
</dbReference>
<accession>A0A8S0QS04</accession>
<proteinExistence type="predicted"/>
<dbReference type="NCBIfam" id="TIGR01568">
    <property type="entry name" value="A_thal_3678"/>
    <property type="match status" value="1"/>
</dbReference>
<dbReference type="InterPro" id="IPR038933">
    <property type="entry name" value="Ovate"/>
</dbReference>
<dbReference type="Pfam" id="PF04844">
    <property type="entry name" value="Ovate"/>
    <property type="match status" value="1"/>
</dbReference>
<evidence type="ECO:0000256" key="6">
    <source>
        <dbReference type="RuleBase" id="RU367028"/>
    </source>
</evidence>
<dbReference type="OrthoDB" id="1928390at2759"/>
<dbReference type="PROSITE" id="PS51257">
    <property type="entry name" value="PROKAR_LIPOPROTEIN"/>
    <property type="match status" value="1"/>
</dbReference>
<comment type="function">
    <text evidence="6">Transcriptional repressor that regulates multiple aspects of plant growth and development.</text>
</comment>
<dbReference type="EMBL" id="CACTIH010001900">
    <property type="protein sequence ID" value="CAA2968172.1"/>
    <property type="molecule type" value="Genomic_DNA"/>
</dbReference>
<evidence type="ECO:0000256" key="5">
    <source>
        <dbReference type="ARBA" id="ARBA00023242"/>
    </source>
</evidence>
<dbReference type="GO" id="GO:0005634">
    <property type="term" value="C:nucleus"/>
    <property type="evidence" value="ECO:0007669"/>
    <property type="project" value="UniProtKB-SubCell"/>
</dbReference>
<keyword evidence="10" id="KW-1185">Reference proteome</keyword>
<evidence type="ECO:0000313" key="10">
    <source>
        <dbReference type="Proteomes" id="UP000594638"/>
    </source>
</evidence>
<evidence type="ECO:0000259" key="8">
    <source>
        <dbReference type="PROSITE" id="PS51754"/>
    </source>
</evidence>
<reference evidence="9 10" key="1">
    <citation type="submission" date="2019-12" db="EMBL/GenBank/DDBJ databases">
        <authorList>
            <person name="Alioto T."/>
            <person name="Alioto T."/>
            <person name="Gomez Garrido J."/>
        </authorList>
    </citation>
    <scope>NUCLEOTIDE SEQUENCE [LARGE SCALE GENOMIC DNA]</scope>
</reference>
<dbReference type="GO" id="GO:0045892">
    <property type="term" value="P:negative regulation of DNA-templated transcription"/>
    <property type="evidence" value="ECO:0007669"/>
    <property type="project" value="UniProtKB-UniRule"/>
</dbReference>
<dbReference type="PROSITE" id="PS51754">
    <property type="entry name" value="OVATE"/>
    <property type="match status" value="1"/>
</dbReference>
<comment type="caution">
    <text evidence="9">The sequence shown here is derived from an EMBL/GenBank/DDBJ whole genome shotgun (WGS) entry which is preliminary data.</text>
</comment>
<evidence type="ECO:0000256" key="4">
    <source>
        <dbReference type="ARBA" id="ARBA00023163"/>
    </source>
</evidence>
<keyword evidence="5 6" id="KW-0539">Nucleus</keyword>
<evidence type="ECO:0000313" key="9">
    <source>
        <dbReference type="EMBL" id="CAA2968172.1"/>
    </source>
</evidence>
<dbReference type="Gramene" id="OE9A078684T1">
    <property type="protein sequence ID" value="OE9A078684C1"/>
    <property type="gene ID" value="OE9A078684"/>
</dbReference>
<dbReference type="Proteomes" id="UP000594638">
    <property type="component" value="Unassembled WGS sequence"/>
</dbReference>
<feature type="domain" description="OVATE" evidence="8">
    <location>
        <begin position="87"/>
        <end position="146"/>
    </location>
</feature>
<keyword evidence="3 6" id="KW-0805">Transcription regulation</keyword>
<name>A0A8S0QS04_OLEEU</name>
<evidence type="ECO:0000256" key="3">
    <source>
        <dbReference type="ARBA" id="ARBA00023015"/>
    </source>
</evidence>
<keyword evidence="4 6" id="KW-0804">Transcription</keyword>
<feature type="region of interest" description="Disordered" evidence="7">
    <location>
        <begin position="30"/>
        <end position="49"/>
    </location>
</feature>
<evidence type="ECO:0000256" key="2">
    <source>
        <dbReference type="ARBA" id="ARBA00022491"/>
    </source>
</evidence>
<organism evidence="9 10">
    <name type="scientific">Olea europaea subsp. europaea</name>
    <dbReference type="NCBI Taxonomy" id="158383"/>
    <lineage>
        <taxon>Eukaryota</taxon>
        <taxon>Viridiplantae</taxon>
        <taxon>Streptophyta</taxon>
        <taxon>Embryophyta</taxon>
        <taxon>Tracheophyta</taxon>
        <taxon>Spermatophyta</taxon>
        <taxon>Magnoliopsida</taxon>
        <taxon>eudicotyledons</taxon>
        <taxon>Gunneridae</taxon>
        <taxon>Pentapetalae</taxon>
        <taxon>asterids</taxon>
        <taxon>lamiids</taxon>
        <taxon>Lamiales</taxon>
        <taxon>Oleaceae</taxon>
        <taxon>Oleeae</taxon>
        <taxon>Olea</taxon>
    </lineage>
</organism>
<dbReference type="AlphaFoldDB" id="A0A8S0QS04"/>
<evidence type="ECO:0000256" key="1">
    <source>
        <dbReference type="ARBA" id="ARBA00004123"/>
    </source>
</evidence>
<evidence type="ECO:0000256" key="7">
    <source>
        <dbReference type="SAM" id="MobiDB-lite"/>
    </source>
</evidence>
<dbReference type="PANTHER" id="PTHR33057:SF138">
    <property type="entry name" value="TRANSCRIPTION REPRESSOR OFP10"/>
    <property type="match status" value="1"/>
</dbReference>
<dbReference type="PANTHER" id="PTHR33057">
    <property type="entry name" value="TRANSCRIPTION REPRESSOR OFP7-RELATED"/>
    <property type="match status" value="1"/>
</dbReference>
<protein>
    <recommendedName>
        <fullName evidence="6">Transcription repressor</fullName>
    </recommendedName>
    <alternativeName>
        <fullName evidence="6">Ovate family protein</fullName>
    </alternativeName>
</protein>
<comment type="subcellular location">
    <subcellularLocation>
        <location evidence="1 6">Nucleus</location>
    </subcellularLocation>
</comment>
<gene>
    <name evidence="9" type="ORF">OLEA9_A078684</name>
</gene>